<dbReference type="Pfam" id="PF06114">
    <property type="entry name" value="Peptidase_M78"/>
    <property type="match status" value="1"/>
</dbReference>
<dbReference type="PANTHER" id="PTHR43236">
    <property type="entry name" value="ANTITOXIN HIGA1"/>
    <property type="match status" value="1"/>
</dbReference>
<dbReference type="EMBL" id="CP060789">
    <property type="protein sequence ID" value="QNP54740.1"/>
    <property type="molecule type" value="Genomic_DNA"/>
</dbReference>
<dbReference type="Gene3D" id="1.10.10.2910">
    <property type="match status" value="1"/>
</dbReference>
<feature type="domain" description="IrrE N-terminal-like" evidence="1">
    <location>
        <begin position="61"/>
        <end position="154"/>
    </location>
</feature>
<proteinExistence type="predicted"/>
<evidence type="ECO:0000313" key="3">
    <source>
        <dbReference type="Proteomes" id="UP000516117"/>
    </source>
</evidence>
<sequence length="271" mass="29440">MASDIEHQAAEAAGEFRRAHRLGIQPLGDLVALIEQTTELDVAVLDVGPDEHGLTMRDPARDRVFIGVARTRNPMRQRSTLAHELGHLTFQDWDVPPGGRPFEEKRADAFARHLLIPTEAIAEFLGDRKVTTEADLSDVVQRFLVSPAIAAIALRQAGYITAEMCEAWMNLYTPALATRFGWGDYYASLQDDSDRVRAPQRLVARAINGYAEGVVTARQIAALRGLPVGSVVRELAEAGIAPVEHDPAGIASSDLPDVEVDLSGLDDADSV</sequence>
<gene>
    <name evidence="2" type="ORF">H9L22_10535</name>
</gene>
<dbReference type="PANTHER" id="PTHR43236:SF1">
    <property type="entry name" value="BLL7220 PROTEIN"/>
    <property type="match status" value="1"/>
</dbReference>
<dbReference type="RefSeq" id="WP_187719878.1">
    <property type="nucleotide sequence ID" value="NZ_BAABBL010000008.1"/>
</dbReference>
<protein>
    <submittedName>
        <fullName evidence="2">ImmA/IrrE family metallo-endopeptidase</fullName>
    </submittedName>
</protein>
<reference evidence="2 3" key="1">
    <citation type="submission" date="2020-08" db="EMBL/GenBank/DDBJ databases">
        <title>Genome sequence of Tessaracoccus defluvii JCM 17540T.</title>
        <authorList>
            <person name="Hyun D.-W."/>
            <person name="Bae J.-W."/>
        </authorList>
    </citation>
    <scope>NUCLEOTIDE SEQUENCE [LARGE SCALE GENOMIC DNA]</scope>
    <source>
        <strain evidence="2 3">JCM 17540</strain>
    </source>
</reference>
<accession>A0A7H0H2H4</accession>
<dbReference type="Proteomes" id="UP000516117">
    <property type="component" value="Chromosome"/>
</dbReference>
<name>A0A7H0H2H4_9ACTN</name>
<dbReference type="InterPro" id="IPR052345">
    <property type="entry name" value="Rad_response_metalloprotease"/>
</dbReference>
<dbReference type="KEGG" id="tdf:H9L22_10535"/>
<evidence type="ECO:0000313" key="2">
    <source>
        <dbReference type="EMBL" id="QNP54740.1"/>
    </source>
</evidence>
<keyword evidence="3" id="KW-1185">Reference proteome</keyword>
<evidence type="ECO:0000259" key="1">
    <source>
        <dbReference type="Pfam" id="PF06114"/>
    </source>
</evidence>
<dbReference type="AlphaFoldDB" id="A0A7H0H2H4"/>
<dbReference type="InterPro" id="IPR010359">
    <property type="entry name" value="IrrE_HExxH"/>
</dbReference>
<organism evidence="2 3">
    <name type="scientific">Tessaracoccus defluvii</name>
    <dbReference type="NCBI Taxonomy" id="1285901"/>
    <lineage>
        <taxon>Bacteria</taxon>
        <taxon>Bacillati</taxon>
        <taxon>Actinomycetota</taxon>
        <taxon>Actinomycetes</taxon>
        <taxon>Propionibacteriales</taxon>
        <taxon>Propionibacteriaceae</taxon>
        <taxon>Tessaracoccus</taxon>
    </lineage>
</organism>